<keyword evidence="3" id="KW-1185">Reference proteome</keyword>
<reference evidence="2 3" key="1">
    <citation type="journal article" date="2023" name="Commun. Biol.">
        <title>Genome analysis of Parmales, the sister group of diatoms, reveals the evolutionary specialization of diatoms from phago-mixotrophs to photoautotrophs.</title>
        <authorList>
            <person name="Ban H."/>
            <person name="Sato S."/>
            <person name="Yoshikawa S."/>
            <person name="Yamada K."/>
            <person name="Nakamura Y."/>
            <person name="Ichinomiya M."/>
            <person name="Sato N."/>
            <person name="Blanc-Mathieu R."/>
            <person name="Endo H."/>
            <person name="Kuwata A."/>
            <person name="Ogata H."/>
        </authorList>
    </citation>
    <scope>NUCLEOTIDE SEQUENCE [LARGE SCALE GENOMIC DNA]</scope>
</reference>
<dbReference type="PANTHER" id="PTHR37471">
    <property type="entry name" value="UNNAMED PRODUCT"/>
    <property type="match status" value="1"/>
</dbReference>
<dbReference type="PANTHER" id="PTHR37471:SF1">
    <property type="entry name" value="AB HYDROLASE-1 DOMAIN-CONTAINING PROTEIN"/>
    <property type="match status" value="1"/>
</dbReference>
<dbReference type="SUPFAM" id="SSF53474">
    <property type="entry name" value="alpha/beta-Hydrolases"/>
    <property type="match status" value="1"/>
</dbReference>
<name>A0ABQ6M3B9_9STRA</name>
<dbReference type="EMBL" id="BRYB01004899">
    <property type="protein sequence ID" value="GMI18843.1"/>
    <property type="molecule type" value="Genomic_DNA"/>
</dbReference>
<dbReference type="Gene3D" id="3.40.50.1820">
    <property type="entry name" value="alpha/beta hydrolase"/>
    <property type="match status" value="1"/>
</dbReference>
<feature type="compositionally biased region" description="Pro residues" evidence="1">
    <location>
        <begin position="31"/>
        <end position="41"/>
    </location>
</feature>
<sequence>MELHEGLGPALFFVSLPLLKLGSSRKQPKVSQPPPPAPPKSPSSLKRVGSAASLSVSGLKRVGSAASLSLKKVSSELSLQQPLPQKLQPKVWDRFLSQLPSKSSKELAWLARIFCIWPIKAALPLSIVRFALARASGPRSSLRSKTLDVMLGAEFLFWIHFRVKLHLLSKKPPAARTYKYPGRDRQEYESNSQEFNLLLDHFKGALPTHGDDGHVLTEGELQVIKKQEIANWFTVGRGSARRIPSFNQIHRHHVSQWIAWAFWDDKWKPHLQPEIEPLVDILENRIGAKFLACDDYQDIRPLCLNIDPPRAVHHPILHYIVTHVAATSVAAAIFRWRGFTHHTLNGQDYYHRRCRETDPSKCLKPLVFISGIGIGTVSYEKLISAISSENRDILLFDLPEISLRWTPGLEHKHVPPLQTVDTISSLVKSCVHGDQGAHVVAHSFGTVVTQWLIRLNKNETPVVSSCTLIDPVCFLLISSSVAANFCYRPPVTFIDHLVSYFVAREISVDNALHRHFQWRSNNLDPRLLPANSAIVLSELDAFVPSGKVLRHLAAERPDVVVEVLPGHFHSQFQVVPSSLALVTSLSKEVDVTKEWKGV</sequence>
<protein>
    <recommendedName>
        <fullName evidence="4">AB hydrolase-1 domain-containing protein</fullName>
    </recommendedName>
</protein>
<accession>A0ABQ6M3B9</accession>
<comment type="caution">
    <text evidence="2">The sequence shown here is derived from an EMBL/GenBank/DDBJ whole genome shotgun (WGS) entry which is preliminary data.</text>
</comment>
<dbReference type="Proteomes" id="UP001165060">
    <property type="component" value="Unassembled WGS sequence"/>
</dbReference>
<feature type="region of interest" description="Disordered" evidence="1">
    <location>
        <begin position="24"/>
        <end position="49"/>
    </location>
</feature>
<evidence type="ECO:0000313" key="3">
    <source>
        <dbReference type="Proteomes" id="UP001165060"/>
    </source>
</evidence>
<evidence type="ECO:0008006" key="4">
    <source>
        <dbReference type="Google" id="ProtNLM"/>
    </source>
</evidence>
<evidence type="ECO:0000256" key="1">
    <source>
        <dbReference type="SAM" id="MobiDB-lite"/>
    </source>
</evidence>
<gene>
    <name evidence="2" type="ORF">TeGR_g9065</name>
</gene>
<proteinExistence type="predicted"/>
<dbReference type="InterPro" id="IPR029058">
    <property type="entry name" value="AB_hydrolase_fold"/>
</dbReference>
<organism evidence="2 3">
    <name type="scientific">Tetraparma gracilis</name>
    <dbReference type="NCBI Taxonomy" id="2962635"/>
    <lineage>
        <taxon>Eukaryota</taxon>
        <taxon>Sar</taxon>
        <taxon>Stramenopiles</taxon>
        <taxon>Ochrophyta</taxon>
        <taxon>Bolidophyceae</taxon>
        <taxon>Parmales</taxon>
        <taxon>Triparmaceae</taxon>
        <taxon>Tetraparma</taxon>
    </lineage>
</organism>
<evidence type="ECO:0000313" key="2">
    <source>
        <dbReference type="EMBL" id="GMI18843.1"/>
    </source>
</evidence>